<feature type="compositionally biased region" description="Polar residues" evidence="9">
    <location>
        <begin position="65"/>
        <end position="75"/>
    </location>
</feature>
<protein>
    <submittedName>
        <fullName evidence="10">Uncharacterized protein</fullName>
    </submittedName>
</protein>
<feature type="compositionally biased region" description="Low complexity" evidence="9">
    <location>
        <begin position="577"/>
        <end position="589"/>
    </location>
</feature>
<dbReference type="InterPro" id="IPR039198">
    <property type="entry name" value="Srl3/Whi5"/>
</dbReference>
<keyword evidence="6" id="KW-0805">Transcription regulation</keyword>
<feature type="compositionally biased region" description="Polar residues" evidence="9">
    <location>
        <begin position="440"/>
        <end position="449"/>
    </location>
</feature>
<evidence type="ECO:0000256" key="4">
    <source>
        <dbReference type="ARBA" id="ARBA00022490"/>
    </source>
</evidence>
<feature type="compositionally biased region" description="Low complexity" evidence="9">
    <location>
        <begin position="338"/>
        <end position="356"/>
    </location>
</feature>
<feature type="compositionally biased region" description="Polar residues" evidence="9">
    <location>
        <begin position="1"/>
        <end position="10"/>
    </location>
</feature>
<comment type="subcellular location">
    <subcellularLocation>
        <location evidence="2">Cytoplasm</location>
    </subcellularLocation>
    <subcellularLocation>
        <location evidence="1">Nucleus</location>
    </subcellularLocation>
</comment>
<feature type="compositionally biased region" description="Polar residues" evidence="9">
    <location>
        <begin position="142"/>
        <end position="166"/>
    </location>
</feature>
<dbReference type="AlphaFoldDB" id="A0A9P8L884"/>
<evidence type="ECO:0000256" key="7">
    <source>
        <dbReference type="ARBA" id="ARBA00023163"/>
    </source>
</evidence>
<feature type="region of interest" description="Disordered" evidence="9">
    <location>
        <begin position="561"/>
        <end position="743"/>
    </location>
</feature>
<keyword evidence="11" id="KW-1185">Reference proteome</keyword>
<reference evidence="10" key="1">
    <citation type="submission" date="2021-03" db="EMBL/GenBank/DDBJ databases">
        <title>Comparative genomics and phylogenomic investigation of the class Geoglossomycetes provide insights into ecological specialization and systematics.</title>
        <authorList>
            <person name="Melie T."/>
            <person name="Pirro S."/>
            <person name="Miller A.N."/>
            <person name="Quandt A."/>
        </authorList>
    </citation>
    <scope>NUCLEOTIDE SEQUENCE</scope>
    <source>
        <strain evidence="10">CAQ_001_2017</strain>
    </source>
</reference>
<organism evidence="10 11">
    <name type="scientific">Trichoglossum hirsutum</name>
    <dbReference type="NCBI Taxonomy" id="265104"/>
    <lineage>
        <taxon>Eukaryota</taxon>
        <taxon>Fungi</taxon>
        <taxon>Dikarya</taxon>
        <taxon>Ascomycota</taxon>
        <taxon>Pezizomycotina</taxon>
        <taxon>Geoglossomycetes</taxon>
        <taxon>Geoglossales</taxon>
        <taxon>Geoglossaceae</taxon>
        <taxon>Trichoglossum</taxon>
    </lineage>
</organism>
<feature type="compositionally biased region" description="Pro residues" evidence="9">
    <location>
        <begin position="701"/>
        <end position="710"/>
    </location>
</feature>
<evidence type="ECO:0000256" key="8">
    <source>
        <dbReference type="ARBA" id="ARBA00023242"/>
    </source>
</evidence>
<evidence type="ECO:0000313" key="11">
    <source>
        <dbReference type="Proteomes" id="UP000750711"/>
    </source>
</evidence>
<dbReference type="GO" id="GO:0033309">
    <property type="term" value="C:SBF transcription complex"/>
    <property type="evidence" value="ECO:0007669"/>
    <property type="project" value="TreeGrafter"/>
</dbReference>
<dbReference type="InterPro" id="IPR013734">
    <property type="entry name" value="TF_Nrm1/Whi5"/>
</dbReference>
<feature type="compositionally biased region" description="Polar residues" evidence="9">
    <location>
        <begin position="613"/>
        <end position="624"/>
    </location>
</feature>
<evidence type="ECO:0000256" key="9">
    <source>
        <dbReference type="SAM" id="MobiDB-lite"/>
    </source>
</evidence>
<dbReference type="GO" id="GO:0003712">
    <property type="term" value="F:transcription coregulator activity"/>
    <property type="evidence" value="ECO:0007669"/>
    <property type="project" value="TreeGrafter"/>
</dbReference>
<keyword evidence="7" id="KW-0804">Transcription</keyword>
<feature type="region of interest" description="Disordered" evidence="9">
    <location>
        <begin position="65"/>
        <end position="200"/>
    </location>
</feature>
<feature type="compositionally biased region" description="Low complexity" evidence="9">
    <location>
        <begin position="485"/>
        <end position="501"/>
    </location>
</feature>
<feature type="region of interest" description="Disordered" evidence="9">
    <location>
        <begin position="261"/>
        <end position="365"/>
    </location>
</feature>
<dbReference type="GO" id="GO:0005737">
    <property type="term" value="C:cytoplasm"/>
    <property type="evidence" value="ECO:0007669"/>
    <property type="project" value="UniProtKB-SubCell"/>
</dbReference>
<accession>A0A9P8L884</accession>
<feature type="compositionally biased region" description="Acidic residues" evidence="9">
    <location>
        <begin position="650"/>
        <end position="676"/>
    </location>
</feature>
<evidence type="ECO:0000256" key="3">
    <source>
        <dbReference type="ARBA" id="ARBA00006922"/>
    </source>
</evidence>
<dbReference type="EMBL" id="JAGHQM010001227">
    <property type="protein sequence ID" value="KAH0556099.1"/>
    <property type="molecule type" value="Genomic_DNA"/>
</dbReference>
<proteinExistence type="inferred from homology"/>
<comment type="similarity">
    <text evidence="3">Belongs to the WHI5/NRM1 family.</text>
</comment>
<evidence type="ECO:0000313" key="10">
    <source>
        <dbReference type="EMBL" id="KAH0556099.1"/>
    </source>
</evidence>
<dbReference type="GO" id="GO:0000082">
    <property type="term" value="P:G1/S transition of mitotic cell cycle"/>
    <property type="evidence" value="ECO:0007669"/>
    <property type="project" value="InterPro"/>
</dbReference>
<dbReference type="PANTHER" id="PTHR28246">
    <property type="entry name" value="G1-SPECIFIC TRANSCRIPTIONAL REPRESSOR WHI5-RELATED"/>
    <property type="match status" value="1"/>
</dbReference>
<feature type="compositionally biased region" description="Gly residues" evidence="9">
    <location>
        <begin position="682"/>
        <end position="693"/>
    </location>
</feature>
<feature type="compositionally biased region" description="Low complexity" evidence="9">
    <location>
        <begin position="90"/>
        <end position="110"/>
    </location>
</feature>
<keyword evidence="8" id="KW-0539">Nucleus</keyword>
<keyword evidence="4" id="KW-0963">Cytoplasm</keyword>
<dbReference type="Pfam" id="PF08528">
    <property type="entry name" value="Whi5"/>
    <property type="match status" value="1"/>
</dbReference>
<evidence type="ECO:0000256" key="6">
    <source>
        <dbReference type="ARBA" id="ARBA00023015"/>
    </source>
</evidence>
<feature type="region of interest" description="Disordered" evidence="9">
    <location>
        <begin position="380"/>
        <end position="403"/>
    </location>
</feature>
<evidence type="ECO:0000256" key="2">
    <source>
        <dbReference type="ARBA" id="ARBA00004496"/>
    </source>
</evidence>
<feature type="region of interest" description="Disordered" evidence="9">
    <location>
        <begin position="1"/>
        <end position="29"/>
    </location>
</feature>
<keyword evidence="5" id="KW-0678">Repressor</keyword>
<dbReference type="Proteomes" id="UP000750711">
    <property type="component" value="Unassembled WGS sequence"/>
</dbReference>
<feature type="region of interest" description="Disordered" evidence="9">
    <location>
        <begin position="440"/>
        <end position="549"/>
    </location>
</feature>
<sequence length="743" mass="76749">MSSPGATINVQGEEGGSDATGPGDITLDMTGEKVKPAENAVGAAAAAEVAGAGQGTAPVLTLQSSFSDVSQSTLADTIEMDLTPPTSSDGPLSQGQNSQQPQQSQFCGQPRSFQQPNKPTLEIQPPRTPTMKSADLVPSPSPSSTQQICAHGQQVSPKTQRPSTTFKGLGLGISAGAGQKRTASGAIKPASASGPTSPMDAVGLEALRESSTSSAGAHRIGEMGAQLKARLSYALIKVQNGWQSRTLDEVESIYAHQISPISPSTSSVFHGGRKPLTTSTSSSPSSSLSPRAAFAKHKREKSITQGGNREHTTSPSRADFELGITSPSSGLRRAVRVNNDNNINNSYSSSSSNMMNGKGCRVTNGASSSSAAAAAEVLKQQVSGGGSTTSSTPSSSMERTYESFWRDHSSNPVTAKIVQARAAAVSGTGGSPAAVVTSLSGSLPDNNPRITGLAPPANIIPSRNNPRRTTQPQRAPPPLIPIQTLSNLSNSSFLSVSSSGSTIPNTPPQQRGQQHQHQHQQQQPVSVGEEGGTTPTPTPTPTQQSKTAMEQDAVETLMFMSSPGNSQQHPSGAAPRQQQQQQQQQQEQQQHLRAPNTTATTTGTALPSPHFISPSQAPLQNGTSGRHKRRKSATAITTKGVVLRRSDHDLGDDEDLTDDDNDNDGEEEDDEDDDDAIILPSSGGGGGGGGSGGDALVKGYVPPPPPPPLPLMEGNTDGDELDRMLDGMGSGGVGSGSSTEGEG</sequence>
<evidence type="ECO:0000256" key="5">
    <source>
        <dbReference type="ARBA" id="ARBA00022491"/>
    </source>
</evidence>
<evidence type="ECO:0000256" key="1">
    <source>
        <dbReference type="ARBA" id="ARBA00004123"/>
    </source>
</evidence>
<feature type="compositionally biased region" description="Low complexity" evidence="9">
    <location>
        <begin position="508"/>
        <end position="524"/>
    </location>
</feature>
<comment type="caution">
    <text evidence="10">The sequence shown here is derived from an EMBL/GenBank/DDBJ whole genome shotgun (WGS) entry which is preliminary data.</text>
</comment>
<name>A0A9P8L884_9PEZI</name>
<gene>
    <name evidence="10" type="ORF">GP486_005966</name>
</gene>
<feature type="compositionally biased region" description="Low complexity" evidence="9">
    <location>
        <begin position="275"/>
        <end position="290"/>
    </location>
</feature>
<dbReference type="PANTHER" id="PTHR28246:SF1">
    <property type="entry name" value="G1-SPECIFIC TRANSCRIPTIONAL REPRESSOR WHI5-RELATED"/>
    <property type="match status" value="1"/>
</dbReference>